<dbReference type="EMBL" id="BLAU01000001">
    <property type="protein sequence ID" value="GET19874.1"/>
    <property type="molecule type" value="Genomic_DNA"/>
</dbReference>
<gene>
    <name evidence="2" type="ORF">JCM18694_01200</name>
</gene>
<evidence type="ECO:0000313" key="3">
    <source>
        <dbReference type="Proteomes" id="UP000396862"/>
    </source>
</evidence>
<sequence length="169" mass="19594">MVETAKATRGLIVTICKYDYYQDPENYVGNSEGNTKETRKKRQGSTKNNNKEEGNNVRIREIIDFYNETCVSLPPVKALTDKRIQSINARIREHGIDSVKSMLTNASKSTFLSGQNGRNWIADFGWLFKPENFIKVLEGKYDYKKSESEKGFRIGQKLHTNKYQKKLEW</sequence>
<comment type="caution">
    <text evidence="2">The sequence shown here is derived from an EMBL/GenBank/DDBJ whole genome shotgun (WGS) entry which is preliminary data.</text>
</comment>
<name>A0ABQ0ZER2_9BACT</name>
<evidence type="ECO:0000313" key="2">
    <source>
        <dbReference type="EMBL" id="GET19874.1"/>
    </source>
</evidence>
<accession>A0ABQ0ZER2</accession>
<evidence type="ECO:0000256" key="1">
    <source>
        <dbReference type="SAM" id="MobiDB-lite"/>
    </source>
</evidence>
<proteinExistence type="predicted"/>
<dbReference type="Proteomes" id="UP000396862">
    <property type="component" value="Unassembled WGS sequence"/>
</dbReference>
<reference evidence="2 3" key="1">
    <citation type="submission" date="2019-10" db="EMBL/GenBank/DDBJ databases">
        <title>Prolixibacter strains distinguished by the presence of nitrate reductase genes were adept at nitrate-dependent anaerobic corrosion of metallic iron and carbon steel.</title>
        <authorList>
            <person name="Iino T."/>
            <person name="Shono N."/>
            <person name="Ito K."/>
            <person name="Nakamura R."/>
            <person name="Sueoka K."/>
            <person name="Harayama S."/>
            <person name="Ohkuma M."/>
        </authorList>
    </citation>
    <scope>NUCLEOTIDE SEQUENCE [LARGE SCALE GENOMIC DNA]</scope>
    <source>
        <strain evidence="2 3">MIC1-1</strain>
    </source>
</reference>
<protein>
    <submittedName>
        <fullName evidence="2">Uncharacterized protein</fullName>
    </submittedName>
</protein>
<keyword evidence="3" id="KW-1185">Reference proteome</keyword>
<feature type="region of interest" description="Disordered" evidence="1">
    <location>
        <begin position="27"/>
        <end position="53"/>
    </location>
</feature>
<organism evidence="2 3">
    <name type="scientific">Prolixibacter denitrificans</name>
    <dbReference type="NCBI Taxonomy" id="1541063"/>
    <lineage>
        <taxon>Bacteria</taxon>
        <taxon>Pseudomonadati</taxon>
        <taxon>Bacteroidota</taxon>
        <taxon>Bacteroidia</taxon>
        <taxon>Marinilabiliales</taxon>
        <taxon>Prolixibacteraceae</taxon>
        <taxon>Prolixibacter</taxon>
    </lineage>
</organism>